<keyword evidence="4 7" id="KW-1133">Transmembrane helix</keyword>
<dbReference type="GO" id="GO:0005886">
    <property type="term" value="C:plasma membrane"/>
    <property type="evidence" value="ECO:0007669"/>
    <property type="project" value="UniProtKB-SubCell"/>
</dbReference>
<dbReference type="Pfam" id="PF03772">
    <property type="entry name" value="Competence"/>
    <property type="match status" value="1"/>
</dbReference>
<dbReference type="EMBL" id="LFYT02000004">
    <property type="protein sequence ID" value="PVE43884.1"/>
    <property type="molecule type" value="Genomic_DNA"/>
</dbReference>
<feature type="transmembrane region" description="Helical" evidence="7">
    <location>
        <begin position="562"/>
        <end position="581"/>
    </location>
</feature>
<dbReference type="STRING" id="1293045.H663_02440"/>
<dbReference type="NCBIfam" id="TIGR00361">
    <property type="entry name" value="ComEC_Rec2"/>
    <property type="match status" value="1"/>
</dbReference>
<dbReference type="InterPro" id="IPR025405">
    <property type="entry name" value="DUF4131"/>
</dbReference>
<dbReference type="AlphaFoldDB" id="A0A2T7UGV0"/>
<protein>
    <submittedName>
        <fullName evidence="9">DNA internalization-related competence protein ComEC/Rec2</fullName>
    </submittedName>
</protein>
<feature type="transmembrane region" description="Helical" evidence="7">
    <location>
        <begin position="374"/>
        <end position="392"/>
    </location>
</feature>
<organism evidence="9 10">
    <name type="scientific">Limnohabitans planktonicus II-D5</name>
    <dbReference type="NCBI Taxonomy" id="1293045"/>
    <lineage>
        <taxon>Bacteria</taxon>
        <taxon>Pseudomonadati</taxon>
        <taxon>Pseudomonadota</taxon>
        <taxon>Betaproteobacteria</taxon>
        <taxon>Burkholderiales</taxon>
        <taxon>Comamonadaceae</taxon>
        <taxon>Limnohabitans</taxon>
    </lineage>
</organism>
<feature type="region of interest" description="Disordered" evidence="6">
    <location>
        <begin position="730"/>
        <end position="749"/>
    </location>
</feature>
<dbReference type="Gene3D" id="3.60.15.10">
    <property type="entry name" value="Ribonuclease Z/Hydroxyacylglutathione hydrolase-like"/>
    <property type="match status" value="1"/>
</dbReference>
<dbReference type="InterPro" id="IPR004797">
    <property type="entry name" value="Competence_ComEC/Rec2"/>
</dbReference>
<dbReference type="Proteomes" id="UP000037507">
    <property type="component" value="Unassembled WGS sequence"/>
</dbReference>
<feature type="transmembrane region" description="Helical" evidence="7">
    <location>
        <begin position="507"/>
        <end position="526"/>
    </location>
</feature>
<evidence type="ECO:0000256" key="4">
    <source>
        <dbReference type="ARBA" id="ARBA00022989"/>
    </source>
</evidence>
<feature type="transmembrane region" description="Helical" evidence="7">
    <location>
        <begin position="35"/>
        <end position="56"/>
    </location>
</feature>
<dbReference type="Pfam" id="PF13567">
    <property type="entry name" value="DUF4131"/>
    <property type="match status" value="1"/>
</dbReference>
<dbReference type="PANTHER" id="PTHR30619:SF1">
    <property type="entry name" value="RECOMBINATION PROTEIN 2"/>
    <property type="match status" value="1"/>
</dbReference>
<evidence type="ECO:0000256" key="6">
    <source>
        <dbReference type="SAM" id="MobiDB-lite"/>
    </source>
</evidence>
<keyword evidence="3 7" id="KW-0812">Transmembrane</keyword>
<evidence type="ECO:0000256" key="1">
    <source>
        <dbReference type="ARBA" id="ARBA00004651"/>
    </source>
</evidence>
<dbReference type="OrthoDB" id="9761531at2"/>
<feature type="domain" description="Metallo-beta-lactamase" evidence="8">
    <location>
        <begin position="620"/>
        <end position="826"/>
    </location>
</feature>
<dbReference type="InterPro" id="IPR004477">
    <property type="entry name" value="ComEC_N"/>
</dbReference>
<dbReference type="SUPFAM" id="SSF56281">
    <property type="entry name" value="Metallo-hydrolase/oxidoreductase"/>
    <property type="match status" value="1"/>
</dbReference>
<name>A0A2T7UGV0_9BURK</name>
<dbReference type="InterPro" id="IPR036866">
    <property type="entry name" value="RibonucZ/Hydroxyglut_hydro"/>
</dbReference>
<dbReference type="CDD" id="cd07731">
    <property type="entry name" value="ComA-like_MBL-fold"/>
    <property type="match status" value="1"/>
</dbReference>
<accession>A0A2T7UGV0</accession>
<dbReference type="NCBIfam" id="TIGR00360">
    <property type="entry name" value="ComEC_N-term"/>
    <property type="match status" value="1"/>
</dbReference>
<keyword evidence="2" id="KW-1003">Cell membrane</keyword>
<comment type="caution">
    <text evidence="9">The sequence shown here is derived from an EMBL/GenBank/DDBJ whole genome shotgun (WGS) entry which is preliminary data.</text>
</comment>
<dbReference type="InterPro" id="IPR001279">
    <property type="entry name" value="Metallo-B-lactamas"/>
</dbReference>
<evidence type="ECO:0000256" key="2">
    <source>
        <dbReference type="ARBA" id="ARBA00022475"/>
    </source>
</evidence>
<evidence type="ECO:0000256" key="5">
    <source>
        <dbReference type="ARBA" id="ARBA00023136"/>
    </source>
</evidence>
<feature type="transmembrane region" description="Helical" evidence="7">
    <location>
        <begin position="288"/>
        <end position="311"/>
    </location>
</feature>
<evidence type="ECO:0000313" key="9">
    <source>
        <dbReference type="EMBL" id="PVE43884.1"/>
    </source>
</evidence>
<dbReference type="SMART" id="SM00849">
    <property type="entry name" value="Lactamase_B"/>
    <property type="match status" value="1"/>
</dbReference>
<dbReference type="GO" id="GO:0030420">
    <property type="term" value="P:establishment of competence for transformation"/>
    <property type="evidence" value="ECO:0007669"/>
    <property type="project" value="InterPro"/>
</dbReference>
<evidence type="ECO:0000256" key="7">
    <source>
        <dbReference type="SAM" id="Phobius"/>
    </source>
</evidence>
<sequence length="883" mass="95818">MQSMNWARRLWLGLLAGGAGLALQLHQVALWPTQAYGWALAAACLGAAGLSARWGGARGGRRTTLWTAARLGGLLLACGLFSFAVTGLHASIQVGQLDSALEGQDLDVVGVVQAMPQRQDLGWRFRFQVESAKRAGKPVSVPEQIYLGWYGQEGHDSGWRLTALPEPVQAGERWRLRVRLKAPHGHMNPRGFDYELWLFEQGVGATGYVRTGGRDPLPQRLAQTWAHPVEWWRQTVRDRLLDRLAPWGDGAAPGPNLAGIVAALVTGDQAAIDRSDWDVFRATGVAHLMSISGLHVTMFAWLATLWVGWCWRMSALWGFQGALRWPAAHVGAWSGLALAALYAVFSGWGVPAQRTLWMLTVVVVLRVSARQWPLALIWLLAGAVVLVIDPWAFLQAGFWLSFVAVGVLMASSGQGPIKASQAMSSPFMPERLDAANDGVKALRLGMGLGSLRLQGAGAGVLGLFKTWISGPFGGRVLGLLREQAVVTLALAPLTLLFFGQLSVVGLLANLVAIPWVTLVVTPLALLGMIWSEAWVWAALCLQPLAAWLSWLASWPLASLSTAMPPVGLALLALVGAVCWVLPAPRALKVLSLPLLWPVLFWSHPRPPPGTFELLAADVGQGNAVLVRTASHSLLYDAGPRYSAESDAGHRVLVPLLAQMGERLDRLVLSHRDSDHTGGGAAVLAMQPQADLWTSLEDDHPLHRLRSPWTRCQAGQSWVWDGVRFEVLHPFADGPNKSPEAGPGEASRQRLPRIKPNAVSCVLRISDQNASALLTGDIEAPQEAQLVQSGLSRVDVLLVPHHGSKTSSSAPFLEALQPRLALVQAGYRNRFGHPAAPVLARYEDMNITVVDSAHCGAATWRSQAPDRWVCERERARRYWHHAPP</sequence>
<evidence type="ECO:0000259" key="8">
    <source>
        <dbReference type="SMART" id="SM00849"/>
    </source>
</evidence>
<keyword evidence="5 7" id="KW-0472">Membrane</keyword>
<dbReference type="InterPro" id="IPR052159">
    <property type="entry name" value="Competence_DNA_uptake"/>
</dbReference>
<dbReference type="Pfam" id="PF00753">
    <property type="entry name" value="Lactamase_B"/>
    <property type="match status" value="1"/>
</dbReference>
<proteinExistence type="predicted"/>
<feature type="transmembrane region" description="Helical" evidence="7">
    <location>
        <begin position="533"/>
        <end position="550"/>
    </location>
</feature>
<feature type="transmembrane region" description="Helical" evidence="7">
    <location>
        <begin position="484"/>
        <end position="501"/>
    </location>
</feature>
<feature type="transmembrane region" description="Helical" evidence="7">
    <location>
        <begin position="68"/>
        <end position="90"/>
    </location>
</feature>
<gene>
    <name evidence="9" type="ORF">H663_005300</name>
</gene>
<dbReference type="PANTHER" id="PTHR30619">
    <property type="entry name" value="DNA INTERNALIZATION/COMPETENCE PROTEIN COMEC/REC2"/>
    <property type="match status" value="1"/>
</dbReference>
<dbReference type="InterPro" id="IPR035681">
    <property type="entry name" value="ComA-like_MBL"/>
</dbReference>
<reference evidence="9" key="1">
    <citation type="submission" date="2017-04" db="EMBL/GenBank/DDBJ databases">
        <title>Unexpected and diverse lifestyles within the genus Limnohabitans.</title>
        <authorList>
            <person name="Kasalicky V."/>
            <person name="Mehrshad M."/>
            <person name="Andrei S.-A."/>
            <person name="Salcher M."/>
            <person name="Kratochvilova H."/>
            <person name="Simek K."/>
            <person name="Ghai R."/>
        </authorList>
    </citation>
    <scope>NUCLEOTIDE SEQUENCE [LARGE SCALE GENOMIC DNA]</scope>
    <source>
        <strain evidence="9">II-D5</strain>
    </source>
</reference>
<feature type="transmembrane region" description="Helical" evidence="7">
    <location>
        <begin position="323"/>
        <end position="345"/>
    </location>
</feature>
<evidence type="ECO:0000313" key="10">
    <source>
        <dbReference type="Proteomes" id="UP000037507"/>
    </source>
</evidence>
<keyword evidence="10" id="KW-1185">Reference proteome</keyword>
<comment type="subcellular location">
    <subcellularLocation>
        <location evidence="1">Cell membrane</location>
        <topology evidence="1">Multi-pass membrane protein</topology>
    </subcellularLocation>
</comment>
<evidence type="ECO:0000256" key="3">
    <source>
        <dbReference type="ARBA" id="ARBA00022692"/>
    </source>
</evidence>
<dbReference type="RefSeq" id="WP_053169520.1">
    <property type="nucleotide sequence ID" value="NZ_LFYT02000004.1"/>
</dbReference>